<dbReference type="InterPro" id="IPR047650">
    <property type="entry name" value="Transpos_IS110"/>
</dbReference>
<sequence length="404" mass="44832">MSPEHSIDIFLGLDVSRSEHHACALNRDGNKVFDKPLPQLESKLAGGFHQLQKLGTVLVIVDQPNTIGALPIAVARDCSCEVGYLPDLAMRKTADLYPGRAKTDKRDAFIIADTARTMPHTLRAVDRNDEVLSALKMLSGFDDDIARDCTRTVNRLRSILTQIYPSLERVFAGSTLTRTPILKLLIHYKGPQGLKRAGYQRVLNWMIKRTRKDPTPLVDDIFAALKAQTVTVPGSDATELVIPQLAANIKALKEQRNTIAEQVEEILADIPLCEDLDRRCPESAILTAAQILLAIGDGSDFDSAGHLAAYAGIAPVTRRSGSSIRGEFPARSGNKRLKNALFYSAFAVIRSHEPSRRYYERKRAEGKRHNAAVICLARRRCNVIYAMLKNKEFFREIPPRPVAA</sequence>
<organism evidence="4 5">
    <name type="scientific">Corynebacterium resistens (strain DSM 45100 / JCM 12819 / GTC 2026 / SICGH 158)</name>
    <dbReference type="NCBI Taxonomy" id="662755"/>
    <lineage>
        <taxon>Bacteria</taxon>
        <taxon>Bacillati</taxon>
        <taxon>Actinomycetota</taxon>
        <taxon>Actinomycetes</taxon>
        <taxon>Mycobacteriales</taxon>
        <taxon>Corynebacteriaceae</taxon>
        <taxon>Corynebacterium</taxon>
    </lineage>
</organism>
<dbReference type="OrthoDB" id="3188901at2"/>
<proteinExistence type="predicted"/>
<dbReference type="EMBL" id="CP002857">
    <property type="protein sequence ID" value="AEI10215.1"/>
    <property type="molecule type" value="Genomic_DNA"/>
</dbReference>
<dbReference type="NCBIfam" id="NF033542">
    <property type="entry name" value="transpos_IS110"/>
    <property type="match status" value="1"/>
</dbReference>
<keyword evidence="5" id="KW-1185">Reference proteome</keyword>
<keyword evidence="1" id="KW-0175">Coiled coil</keyword>
<dbReference type="Proteomes" id="UP000000492">
    <property type="component" value="Chromosome"/>
</dbReference>
<dbReference type="AlphaFoldDB" id="F8E297"/>
<dbReference type="HOGENOM" id="CLU_036902_2_3_11"/>
<dbReference type="Pfam" id="PF01548">
    <property type="entry name" value="DEDD_Tnp_IS110"/>
    <property type="match status" value="1"/>
</dbReference>
<dbReference type="PANTHER" id="PTHR33055">
    <property type="entry name" value="TRANSPOSASE FOR INSERTION SEQUENCE ELEMENT IS1111A"/>
    <property type="match status" value="1"/>
</dbReference>
<evidence type="ECO:0000313" key="5">
    <source>
        <dbReference type="Proteomes" id="UP000000492"/>
    </source>
</evidence>
<accession>F8E297</accession>
<evidence type="ECO:0000256" key="1">
    <source>
        <dbReference type="SAM" id="Coils"/>
    </source>
</evidence>
<dbReference type="GO" id="GO:0003677">
    <property type="term" value="F:DNA binding"/>
    <property type="evidence" value="ECO:0007669"/>
    <property type="project" value="InterPro"/>
</dbReference>
<protein>
    <submittedName>
        <fullName evidence="4">Transposase for insertion sequence element</fullName>
    </submittedName>
</protein>
<reference evidence="4 5" key="1">
    <citation type="journal article" date="2012" name="BMC Genomics">
        <title>Complete genome sequence, lifestyle, and multi-drug resistance of the human pathogen Corynebacterium resistens DSM 45100 isolated from blood samples of a leukemia patient.</title>
        <authorList>
            <person name="Schroder J."/>
            <person name="Maus I."/>
            <person name="Meyer K."/>
            <person name="Wordemann S."/>
            <person name="Blom J."/>
            <person name="Jaenicke S."/>
            <person name="Schneider J."/>
            <person name="Trost E."/>
            <person name="Tauch A."/>
        </authorList>
    </citation>
    <scope>NUCLEOTIDE SEQUENCE [LARGE SCALE GENOMIC DNA]</scope>
    <source>
        <strain evidence="5">DSM 45100 / JCM 12819 / CCUG 50093 / GTC 2026 / SICGH 158</strain>
    </source>
</reference>
<evidence type="ECO:0000259" key="2">
    <source>
        <dbReference type="Pfam" id="PF01548"/>
    </source>
</evidence>
<feature type="coiled-coil region" evidence="1">
    <location>
        <begin position="242"/>
        <end position="269"/>
    </location>
</feature>
<dbReference type="Pfam" id="PF02371">
    <property type="entry name" value="Transposase_20"/>
    <property type="match status" value="1"/>
</dbReference>
<feature type="domain" description="Transposase IS110-like N-terminal" evidence="2">
    <location>
        <begin position="11"/>
        <end position="165"/>
    </location>
</feature>
<dbReference type="PANTHER" id="PTHR33055:SF3">
    <property type="entry name" value="PUTATIVE TRANSPOSASE FOR IS117-RELATED"/>
    <property type="match status" value="1"/>
</dbReference>
<evidence type="ECO:0000313" key="4">
    <source>
        <dbReference type="EMBL" id="AEI10215.1"/>
    </source>
</evidence>
<dbReference type="KEGG" id="crd:CRES_1862"/>
<dbReference type="InterPro" id="IPR003346">
    <property type="entry name" value="Transposase_20"/>
</dbReference>
<dbReference type="RefSeq" id="WP_013889201.1">
    <property type="nucleotide sequence ID" value="NC_015673.1"/>
</dbReference>
<dbReference type="eggNOG" id="COG3547">
    <property type="taxonomic scope" value="Bacteria"/>
</dbReference>
<evidence type="ECO:0000259" key="3">
    <source>
        <dbReference type="Pfam" id="PF02371"/>
    </source>
</evidence>
<feature type="domain" description="Transposase IS116/IS110/IS902 C-terminal" evidence="3">
    <location>
        <begin position="285"/>
        <end position="360"/>
    </location>
</feature>
<gene>
    <name evidence="4" type="ordered locus">CRES_1862</name>
</gene>
<dbReference type="GO" id="GO:0004803">
    <property type="term" value="F:transposase activity"/>
    <property type="evidence" value="ECO:0007669"/>
    <property type="project" value="InterPro"/>
</dbReference>
<dbReference type="InterPro" id="IPR002525">
    <property type="entry name" value="Transp_IS110-like_N"/>
</dbReference>
<dbReference type="STRING" id="662755.CRES_1862"/>
<dbReference type="GO" id="GO:0006313">
    <property type="term" value="P:DNA transposition"/>
    <property type="evidence" value="ECO:0007669"/>
    <property type="project" value="InterPro"/>
</dbReference>
<name>F8E297_CORRG</name>